<dbReference type="GO" id="GO:0005737">
    <property type="term" value="C:cytoplasm"/>
    <property type="evidence" value="ECO:0007669"/>
    <property type="project" value="UniProtKB-ARBA"/>
</dbReference>
<dbReference type="STRING" id="735517.SAMN05444272_0270"/>
<comment type="similarity">
    <text evidence="1 4 5">Belongs to the bacterial ribosomal protein bL21 family.</text>
</comment>
<dbReference type="SUPFAM" id="SSF141091">
    <property type="entry name" value="L21p-like"/>
    <property type="match status" value="1"/>
</dbReference>
<comment type="function">
    <text evidence="4 5">This protein binds to 23S rRNA in the presence of protein L20.</text>
</comment>
<dbReference type="EMBL" id="FRBW01000001">
    <property type="protein sequence ID" value="SHL30964.1"/>
    <property type="molecule type" value="Genomic_DNA"/>
</dbReference>
<dbReference type="GO" id="GO:1990904">
    <property type="term" value="C:ribonucleoprotein complex"/>
    <property type="evidence" value="ECO:0007669"/>
    <property type="project" value="UniProtKB-KW"/>
</dbReference>
<dbReference type="Proteomes" id="UP000186002">
    <property type="component" value="Unassembled WGS sequence"/>
</dbReference>
<dbReference type="GO" id="GO:0019843">
    <property type="term" value="F:rRNA binding"/>
    <property type="evidence" value="ECO:0007669"/>
    <property type="project" value="UniProtKB-UniRule"/>
</dbReference>
<dbReference type="GO" id="GO:0003735">
    <property type="term" value="F:structural constituent of ribosome"/>
    <property type="evidence" value="ECO:0007669"/>
    <property type="project" value="InterPro"/>
</dbReference>
<dbReference type="PANTHER" id="PTHR21349:SF0">
    <property type="entry name" value="LARGE RIBOSOMAL SUBUNIT PROTEIN BL21M"/>
    <property type="match status" value="1"/>
</dbReference>
<dbReference type="InterPro" id="IPR028909">
    <property type="entry name" value="bL21-like"/>
</dbReference>
<dbReference type="PANTHER" id="PTHR21349">
    <property type="entry name" value="50S RIBOSOMAL PROTEIN L21"/>
    <property type="match status" value="1"/>
</dbReference>
<dbReference type="GO" id="GO:0006412">
    <property type="term" value="P:translation"/>
    <property type="evidence" value="ECO:0007669"/>
    <property type="project" value="UniProtKB-UniRule"/>
</dbReference>
<dbReference type="InterPro" id="IPR036164">
    <property type="entry name" value="bL21-like_sf"/>
</dbReference>
<evidence type="ECO:0000256" key="5">
    <source>
        <dbReference type="RuleBase" id="RU000562"/>
    </source>
</evidence>
<keyword evidence="4 5" id="KW-0699">rRNA-binding</keyword>
<evidence type="ECO:0000256" key="2">
    <source>
        <dbReference type="ARBA" id="ARBA00022980"/>
    </source>
</evidence>
<evidence type="ECO:0000313" key="7">
    <source>
        <dbReference type="EMBL" id="SHL30964.1"/>
    </source>
</evidence>
<gene>
    <name evidence="4" type="primary">rplU</name>
    <name evidence="7" type="ORF">SAMN05444272_0270</name>
</gene>
<accession>A0A1M6ZKP2</accession>
<dbReference type="OrthoDB" id="9813334at2"/>
<organism evidence="7 8">
    <name type="scientific">Roseibium suaedae</name>
    <dbReference type="NCBI Taxonomy" id="735517"/>
    <lineage>
        <taxon>Bacteria</taxon>
        <taxon>Pseudomonadati</taxon>
        <taxon>Pseudomonadota</taxon>
        <taxon>Alphaproteobacteria</taxon>
        <taxon>Hyphomicrobiales</taxon>
        <taxon>Stappiaceae</taxon>
        <taxon>Roseibium</taxon>
    </lineage>
</organism>
<dbReference type="InterPro" id="IPR001787">
    <property type="entry name" value="Ribosomal_bL21"/>
</dbReference>
<reference evidence="7 8" key="1">
    <citation type="submission" date="2016-11" db="EMBL/GenBank/DDBJ databases">
        <authorList>
            <person name="Jaros S."/>
            <person name="Januszkiewicz K."/>
            <person name="Wedrychowicz H."/>
        </authorList>
    </citation>
    <scope>NUCLEOTIDE SEQUENCE [LARGE SCALE GENOMIC DNA]</scope>
    <source>
        <strain evidence="7 8">DSM 22153</strain>
    </source>
</reference>
<keyword evidence="8" id="KW-1185">Reference proteome</keyword>
<evidence type="ECO:0000256" key="1">
    <source>
        <dbReference type="ARBA" id="ARBA00008563"/>
    </source>
</evidence>
<dbReference type="HAMAP" id="MF_01363">
    <property type="entry name" value="Ribosomal_bL21"/>
    <property type="match status" value="1"/>
</dbReference>
<dbReference type="NCBIfam" id="TIGR00061">
    <property type="entry name" value="L21"/>
    <property type="match status" value="1"/>
</dbReference>
<dbReference type="RefSeq" id="WP_073007820.1">
    <property type="nucleotide sequence ID" value="NZ_FRBW01000001.1"/>
</dbReference>
<evidence type="ECO:0000256" key="4">
    <source>
        <dbReference type="HAMAP-Rule" id="MF_01363"/>
    </source>
</evidence>
<sequence>MFAVIKTGGKQYTVAANDLLKVEKLDAEAGSTITFDEVLMIGEGADTTVGAPLVEGASVTAEVVDQARTRKIIIFKKRRRQNSRRRNGHRQAYTLVKITDILAAGAKPAAKKRATKKAQTEEAAGE</sequence>
<feature type="region of interest" description="Disordered" evidence="6">
    <location>
        <begin position="106"/>
        <end position="126"/>
    </location>
</feature>
<comment type="subunit">
    <text evidence="4">Part of the 50S ribosomal subunit. Contacts protein L20.</text>
</comment>
<protein>
    <recommendedName>
        <fullName evidence="4">Large ribosomal subunit protein bL21</fullName>
    </recommendedName>
</protein>
<evidence type="ECO:0000256" key="3">
    <source>
        <dbReference type="ARBA" id="ARBA00023274"/>
    </source>
</evidence>
<evidence type="ECO:0000256" key="6">
    <source>
        <dbReference type="SAM" id="MobiDB-lite"/>
    </source>
</evidence>
<name>A0A1M6ZKP2_9HYPH</name>
<keyword evidence="2 4" id="KW-0689">Ribosomal protein</keyword>
<proteinExistence type="inferred from homology"/>
<keyword evidence="3 4" id="KW-0687">Ribonucleoprotein</keyword>
<keyword evidence="4 5" id="KW-0694">RNA-binding</keyword>
<dbReference type="Pfam" id="PF00829">
    <property type="entry name" value="Ribosomal_L21p"/>
    <property type="match status" value="1"/>
</dbReference>
<dbReference type="AlphaFoldDB" id="A0A1M6ZKP2"/>
<evidence type="ECO:0000313" key="8">
    <source>
        <dbReference type="Proteomes" id="UP000186002"/>
    </source>
</evidence>
<dbReference type="GO" id="GO:0005840">
    <property type="term" value="C:ribosome"/>
    <property type="evidence" value="ECO:0007669"/>
    <property type="project" value="UniProtKB-KW"/>
</dbReference>